<dbReference type="AlphaFoldDB" id="A0A0D8BHV4"/>
<keyword evidence="2" id="KW-0804">Transcription</keyword>
<evidence type="ECO:0000256" key="1">
    <source>
        <dbReference type="ARBA" id="ARBA00023015"/>
    </source>
</evidence>
<evidence type="ECO:0000256" key="2">
    <source>
        <dbReference type="ARBA" id="ARBA00023163"/>
    </source>
</evidence>
<sequence length="107" mass="11231">MVAIIVGDVERRGCLMAKSAAELAGTDPEVAQRVNRVLTEAHALLTECVSEAQRAGELAAGHDPARLAGLVLVVLRGLETVGACGAPPSMIRDAAEQVLALPPRRRR</sequence>
<dbReference type="Pfam" id="PF16925">
    <property type="entry name" value="TetR_C_13"/>
    <property type="match status" value="1"/>
</dbReference>
<dbReference type="PATRIC" id="fig|1502723.3.peg.6873"/>
<dbReference type="PANTHER" id="PTHR47506">
    <property type="entry name" value="TRANSCRIPTIONAL REGULATORY PROTEIN"/>
    <property type="match status" value="1"/>
</dbReference>
<accession>A0A0D8BHV4</accession>
<protein>
    <recommendedName>
        <fullName evidence="3">Tetracyclin repressor-like C-terminal domain-containing protein</fullName>
    </recommendedName>
</protein>
<dbReference type="InterPro" id="IPR036271">
    <property type="entry name" value="Tet_transcr_reg_TetR-rel_C_sf"/>
</dbReference>
<reference evidence="5" key="1">
    <citation type="submission" date="2015-02" db="EMBL/GenBank/DDBJ databases">
        <title>Draft Genome of Frankia sp. CpI1-S.</title>
        <authorList>
            <person name="Oshone R.T."/>
            <person name="Ngom M."/>
            <person name="Ghodhbane-Gtari F."/>
            <person name="Gtari M."/>
            <person name="Morris K."/>
            <person name="Thomas K."/>
            <person name="Sen A."/>
            <person name="Tisa L.S."/>
        </authorList>
    </citation>
    <scope>NUCLEOTIDE SEQUENCE [LARGE SCALE GENOMIC DNA]</scope>
    <source>
        <strain evidence="5">CpI1-S</strain>
    </source>
</reference>
<organism evidence="4 5">
    <name type="scientific">Frankia torreyi</name>
    <dbReference type="NCBI Taxonomy" id="1856"/>
    <lineage>
        <taxon>Bacteria</taxon>
        <taxon>Bacillati</taxon>
        <taxon>Actinomycetota</taxon>
        <taxon>Actinomycetes</taxon>
        <taxon>Frankiales</taxon>
        <taxon>Frankiaceae</taxon>
        <taxon>Frankia</taxon>
    </lineage>
</organism>
<evidence type="ECO:0000259" key="3">
    <source>
        <dbReference type="Pfam" id="PF16925"/>
    </source>
</evidence>
<dbReference type="PANTHER" id="PTHR47506:SF1">
    <property type="entry name" value="HTH-TYPE TRANSCRIPTIONAL REGULATOR YJDC"/>
    <property type="match status" value="1"/>
</dbReference>
<dbReference type="EMBL" id="JYFN01000010">
    <property type="protein sequence ID" value="KJE23818.1"/>
    <property type="molecule type" value="Genomic_DNA"/>
</dbReference>
<reference evidence="4 5" key="2">
    <citation type="journal article" date="2016" name="Genome Announc.">
        <title>Permanent Draft Genome Sequences for Two Variants of Frankia sp. Strain CpI1, the First Frankia Strain Isolated from Root Nodules of Comptonia peregrina.</title>
        <authorList>
            <person name="Oshone R."/>
            <person name="Hurst S.G.IV."/>
            <person name="Abebe-Akele F."/>
            <person name="Simpson S."/>
            <person name="Morris K."/>
            <person name="Thomas W.K."/>
            <person name="Tisa L.S."/>
        </authorList>
    </citation>
    <scope>NUCLEOTIDE SEQUENCE [LARGE SCALE GENOMIC DNA]</scope>
    <source>
        <strain evidence="5">CpI1-S</strain>
    </source>
</reference>
<evidence type="ECO:0000313" key="4">
    <source>
        <dbReference type="EMBL" id="KJE23818.1"/>
    </source>
</evidence>
<dbReference type="RefSeq" id="WP_199865354.1">
    <property type="nucleotide sequence ID" value="NZ_JYFN01000010.1"/>
</dbReference>
<keyword evidence="1" id="KW-0805">Transcription regulation</keyword>
<evidence type="ECO:0000313" key="5">
    <source>
        <dbReference type="Proteomes" id="UP000032545"/>
    </source>
</evidence>
<dbReference type="Gene3D" id="1.10.357.10">
    <property type="entry name" value="Tetracycline Repressor, domain 2"/>
    <property type="match status" value="1"/>
</dbReference>
<keyword evidence="5" id="KW-1185">Reference proteome</keyword>
<feature type="domain" description="Tetracyclin repressor-like C-terminal" evidence="3">
    <location>
        <begin position="9"/>
        <end position="78"/>
    </location>
</feature>
<name>A0A0D8BHV4_9ACTN</name>
<dbReference type="SUPFAM" id="SSF48498">
    <property type="entry name" value="Tetracyclin repressor-like, C-terminal domain"/>
    <property type="match status" value="1"/>
</dbReference>
<dbReference type="InterPro" id="IPR011075">
    <property type="entry name" value="TetR_C"/>
</dbReference>
<gene>
    <name evidence="4" type="ORF">FF36_01751</name>
</gene>
<proteinExistence type="predicted"/>
<dbReference type="Proteomes" id="UP000032545">
    <property type="component" value="Unassembled WGS sequence"/>
</dbReference>
<comment type="caution">
    <text evidence="4">The sequence shown here is derived from an EMBL/GenBank/DDBJ whole genome shotgun (WGS) entry which is preliminary data.</text>
</comment>